<dbReference type="InterPro" id="IPR003594">
    <property type="entry name" value="HATPase_dom"/>
</dbReference>
<dbReference type="PRINTS" id="PR00344">
    <property type="entry name" value="BCTRLSENSOR"/>
</dbReference>
<evidence type="ECO:0000256" key="8">
    <source>
        <dbReference type="ARBA" id="ARBA00022989"/>
    </source>
</evidence>
<evidence type="ECO:0000259" key="13">
    <source>
        <dbReference type="PROSITE" id="PS50109"/>
    </source>
</evidence>
<name>C8NI87_9LACT</name>
<evidence type="ECO:0000256" key="7">
    <source>
        <dbReference type="ARBA" id="ARBA00022777"/>
    </source>
</evidence>
<evidence type="ECO:0000256" key="11">
    <source>
        <dbReference type="SAM" id="Coils"/>
    </source>
</evidence>
<dbReference type="PANTHER" id="PTHR45453">
    <property type="entry name" value="PHOSPHATE REGULON SENSOR PROTEIN PHOR"/>
    <property type="match status" value="1"/>
</dbReference>
<gene>
    <name evidence="14" type="ORF">HMPREF0444_1632</name>
</gene>
<dbReference type="GO" id="GO:0000155">
    <property type="term" value="F:phosphorelay sensor kinase activity"/>
    <property type="evidence" value="ECO:0007669"/>
    <property type="project" value="TreeGrafter"/>
</dbReference>
<feature type="coiled-coil region" evidence="11">
    <location>
        <begin position="66"/>
        <end position="118"/>
    </location>
</feature>
<comment type="caution">
    <text evidence="14">The sequence shown here is derived from an EMBL/GenBank/DDBJ whole genome shotgun (WGS) entry which is preliminary data.</text>
</comment>
<keyword evidence="10 12" id="KW-0472">Membrane</keyword>
<organism evidence="14 15">
    <name type="scientific">Granulicatella adiacens ATCC 49175</name>
    <dbReference type="NCBI Taxonomy" id="638301"/>
    <lineage>
        <taxon>Bacteria</taxon>
        <taxon>Bacillati</taxon>
        <taxon>Bacillota</taxon>
        <taxon>Bacilli</taxon>
        <taxon>Lactobacillales</taxon>
        <taxon>Carnobacteriaceae</taxon>
        <taxon>Granulicatella</taxon>
    </lineage>
</organism>
<keyword evidence="9" id="KW-0902">Two-component regulatory system</keyword>
<dbReference type="InterPro" id="IPR036890">
    <property type="entry name" value="HATPase_C_sf"/>
</dbReference>
<keyword evidence="5 14" id="KW-0808">Transferase</keyword>
<keyword evidence="6 12" id="KW-0812">Transmembrane</keyword>
<evidence type="ECO:0000256" key="6">
    <source>
        <dbReference type="ARBA" id="ARBA00022692"/>
    </source>
</evidence>
<dbReference type="PROSITE" id="PS51257">
    <property type="entry name" value="PROKAR_LIPOPROTEIN"/>
    <property type="match status" value="1"/>
</dbReference>
<sequence>MMTKKDFSIQWLKSHHTLMISFGCIEVFSAIFALVFNWGGTGAFYYLFLLGLFLCFILFILLWHGWRKYKSMVKALNQQARSLEEEFSPMIHLLFEKNQDLTQEMQQLKTKMQQSRKEDIDYYTLWAHQIKTSIASSQLLIRNLPQTAEKSMLEQELVRITAYTELALHYVRMETFHRDLDLQKVKIDEILHPVIKKYATFFIHKKLKLQYIPIDEVVVTDKKWLGVIVEQVLSNAVKYTPDGGRIEITFDKDVLTIKDTGIGIASHDQTRIFERGFSGFNGRVNHQSTGLGLYLSSEIAKKLGVTLSVDSTVGEGTAIHIQIPKEGLQVKD</sequence>
<dbReference type="SMART" id="SM00387">
    <property type="entry name" value="HATPase_c"/>
    <property type="match status" value="1"/>
</dbReference>
<dbReference type="InterPro" id="IPR004358">
    <property type="entry name" value="Sig_transdc_His_kin-like_C"/>
</dbReference>
<dbReference type="PANTHER" id="PTHR45453:SF2">
    <property type="entry name" value="HISTIDINE KINASE"/>
    <property type="match status" value="1"/>
</dbReference>
<dbReference type="GO" id="GO:0004721">
    <property type="term" value="F:phosphoprotein phosphatase activity"/>
    <property type="evidence" value="ECO:0007669"/>
    <property type="project" value="TreeGrafter"/>
</dbReference>
<keyword evidence="8 12" id="KW-1133">Transmembrane helix</keyword>
<evidence type="ECO:0000256" key="1">
    <source>
        <dbReference type="ARBA" id="ARBA00000085"/>
    </source>
</evidence>
<dbReference type="STRING" id="638301.HMPREF0444_1632"/>
<dbReference type="HOGENOM" id="CLU_000445_13_0_9"/>
<dbReference type="PROSITE" id="PS50109">
    <property type="entry name" value="HIS_KIN"/>
    <property type="match status" value="1"/>
</dbReference>
<dbReference type="EMBL" id="ACKZ01000026">
    <property type="protein sequence ID" value="EEW36643.1"/>
    <property type="molecule type" value="Genomic_DNA"/>
</dbReference>
<evidence type="ECO:0000313" key="15">
    <source>
        <dbReference type="Proteomes" id="UP000005926"/>
    </source>
</evidence>
<dbReference type="InterPro" id="IPR005467">
    <property type="entry name" value="His_kinase_dom"/>
</dbReference>
<protein>
    <recommendedName>
        <fullName evidence="3">histidine kinase</fullName>
        <ecNumber evidence="3">2.7.13.3</ecNumber>
    </recommendedName>
</protein>
<dbReference type="eggNOG" id="COG0642">
    <property type="taxonomic scope" value="Bacteria"/>
</dbReference>
<proteinExistence type="predicted"/>
<keyword evidence="11" id="KW-0175">Coiled coil</keyword>
<dbReference type="EC" id="2.7.13.3" evidence="3"/>
<evidence type="ECO:0000256" key="5">
    <source>
        <dbReference type="ARBA" id="ARBA00022679"/>
    </source>
</evidence>
<dbReference type="AlphaFoldDB" id="C8NI87"/>
<feature type="transmembrane region" description="Helical" evidence="12">
    <location>
        <begin position="44"/>
        <end position="66"/>
    </location>
</feature>
<keyword evidence="7 14" id="KW-0418">Kinase</keyword>
<evidence type="ECO:0000256" key="4">
    <source>
        <dbReference type="ARBA" id="ARBA00022475"/>
    </source>
</evidence>
<evidence type="ECO:0000256" key="12">
    <source>
        <dbReference type="SAM" id="Phobius"/>
    </source>
</evidence>
<evidence type="ECO:0000256" key="2">
    <source>
        <dbReference type="ARBA" id="ARBA00004651"/>
    </source>
</evidence>
<feature type="transmembrane region" description="Helical" evidence="12">
    <location>
        <begin position="20"/>
        <end position="38"/>
    </location>
</feature>
<dbReference type="SUPFAM" id="SSF55874">
    <property type="entry name" value="ATPase domain of HSP90 chaperone/DNA topoisomerase II/histidine kinase"/>
    <property type="match status" value="1"/>
</dbReference>
<evidence type="ECO:0000256" key="9">
    <source>
        <dbReference type="ARBA" id="ARBA00023012"/>
    </source>
</evidence>
<dbReference type="GO" id="GO:0016036">
    <property type="term" value="P:cellular response to phosphate starvation"/>
    <property type="evidence" value="ECO:0007669"/>
    <property type="project" value="TreeGrafter"/>
</dbReference>
<keyword evidence="4" id="KW-1003">Cell membrane</keyword>
<dbReference type="GO" id="GO:0005886">
    <property type="term" value="C:plasma membrane"/>
    <property type="evidence" value="ECO:0007669"/>
    <property type="project" value="UniProtKB-SubCell"/>
</dbReference>
<reference evidence="14 15" key="1">
    <citation type="submission" date="2009-08" db="EMBL/GenBank/DDBJ databases">
        <authorList>
            <person name="Muzny D."/>
            <person name="Qin X."/>
            <person name="Deng J."/>
            <person name="Jiang H."/>
            <person name="Liu Y."/>
            <person name="Qu J."/>
            <person name="Song X.-Z."/>
            <person name="Zhang L."/>
            <person name="Thornton R."/>
            <person name="Coyle M."/>
            <person name="Francisco L."/>
            <person name="Jackson L."/>
            <person name="Javaid M."/>
            <person name="Korchina V."/>
            <person name="Kovar C."/>
            <person name="Mata R."/>
            <person name="Mathew T."/>
            <person name="Ngo R."/>
            <person name="Nguyen L."/>
            <person name="Nguyen N."/>
            <person name="Okwuonu G."/>
            <person name="Ongeri F."/>
            <person name="Pham C."/>
            <person name="Simmons D."/>
            <person name="Wilczek-Boney K."/>
            <person name="Hale W."/>
            <person name="Jakkamsetti A."/>
            <person name="Pham P."/>
            <person name="Ruth R."/>
            <person name="San Lucas F."/>
            <person name="Warren J."/>
            <person name="Zhang J."/>
            <person name="Zhao Z."/>
            <person name="Zhou C."/>
            <person name="Zhu D."/>
            <person name="Lee S."/>
            <person name="Bess C."/>
            <person name="Blankenburg K."/>
            <person name="Forbes L."/>
            <person name="Fu Q."/>
            <person name="Gubbala S."/>
            <person name="Hirani K."/>
            <person name="Jayaseelan J.C."/>
            <person name="Lara F."/>
            <person name="Munidasa M."/>
            <person name="Palculict T."/>
            <person name="Patil S."/>
            <person name="Pu L.-L."/>
            <person name="Saada N."/>
            <person name="Tang L."/>
            <person name="Weissenberger G."/>
            <person name="Zhu Y."/>
            <person name="Hemphill L."/>
            <person name="Shang Y."/>
            <person name="Youmans B."/>
            <person name="Ayvaz T."/>
            <person name="Ross M."/>
            <person name="Santibanez J."/>
            <person name="Aqrawi P."/>
            <person name="Gross S."/>
            <person name="Joshi V."/>
            <person name="Fowler G."/>
            <person name="Nazareth L."/>
            <person name="Reid J."/>
            <person name="Worley K."/>
            <person name="Petrosino J."/>
            <person name="Highlander S."/>
            <person name="Gibbs R."/>
        </authorList>
    </citation>
    <scope>NUCLEOTIDE SEQUENCE [LARGE SCALE GENOMIC DNA]</scope>
    <source>
        <strain evidence="14 15">ATCC 49175</strain>
    </source>
</reference>
<accession>C8NI87</accession>
<feature type="domain" description="Histidine kinase" evidence="13">
    <location>
        <begin position="125"/>
        <end position="327"/>
    </location>
</feature>
<keyword evidence="15" id="KW-1185">Reference proteome</keyword>
<dbReference type="InterPro" id="IPR050351">
    <property type="entry name" value="BphY/WalK/GraS-like"/>
</dbReference>
<comment type="subcellular location">
    <subcellularLocation>
        <location evidence="2">Cell membrane</location>
        <topology evidence="2">Multi-pass membrane protein</topology>
    </subcellularLocation>
</comment>
<evidence type="ECO:0000313" key="14">
    <source>
        <dbReference type="EMBL" id="EEW36643.1"/>
    </source>
</evidence>
<dbReference type="Proteomes" id="UP000005926">
    <property type="component" value="Unassembled WGS sequence"/>
</dbReference>
<dbReference type="Pfam" id="PF02518">
    <property type="entry name" value="HATPase_c"/>
    <property type="match status" value="1"/>
</dbReference>
<dbReference type="GeneID" id="78412600"/>
<evidence type="ECO:0000256" key="10">
    <source>
        <dbReference type="ARBA" id="ARBA00023136"/>
    </source>
</evidence>
<dbReference type="Gene3D" id="3.30.565.10">
    <property type="entry name" value="Histidine kinase-like ATPase, C-terminal domain"/>
    <property type="match status" value="1"/>
</dbReference>
<comment type="catalytic activity">
    <reaction evidence="1">
        <text>ATP + protein L-histidine = ADP + protein N-phospho-L-histidine.</text>
        <dbReference type="EC" id="2.7.13.3"/>
    </reaction>
</comment>
<dbReference type="RefSeq" id="WP_005606154.1">
    <property type="nucleotide sequence ID" value="NZ_CP102283.1"/>
</dbReference>
<evidence type="ECO:0000256" key="3">
    <source>
        <dbReference type="ARBA" id="ARBA00012438"/>
    </source>
</evidence>